<dbReference type="EMBL" id="WTQT01002179">
    <property type="protein sequence ID" value="MWR43126.1"/>
    <property type="molecule type" value="Genomic_DNA"/>
</dbReference>
<proteinExistence type="predicted"/>
<dbReference type="AlphaFoldDB" id="A0A8T5ZU50"/>
<organism evidence="1 2">
    <name type="scientific">Escherichia coli</name>
    <dbReference type="NCBI Taxonomy" id="562"/>
    <lineage>
        <taxon>Bacteria</taxon>
        <taxon>Pseudomonadati</taxon>
        <taxon>Pseudomonadota</taxon>
        <taxon>Gammaproteobacteria</taxon>
        <taxon>Enterobacterales</taxon>
        <taxon>Enterobacteriaceae</taxon>
        <taxon>Escherichia</taxon>
    </lineage>
</organism>
<gene>
    <name evidence="1" type="ORF">GP975_34890</name>
</gene>
<evidence type="ECO:0000313" key="2">
    <source>
        <dbReference type="Proteomes" id="UP000460875"/>
    </source>
</evidence>
<evidence type="ECO:0000313" key="1">
    <source>
        <dbReference type="EMBL" id="MWR43126.1"/>
    </source>
</evidence>
<dbReference type="Proteomes" id="UP000460875">
    <property type="component" value="Unassembled WGS sequence"/>
</dbReference>
<accession>A0A8T5ZU50</accession>
<sequence>SDRKEWDALDMSLLPNEITKEKLLTAAKDGKLGTKPKAWRDLVVDGERLNVNLNE</sequence>
<reference evidence="1 2" key="1">
    <citation type="submission" date="2019-12" db="EMBL/GenBank/DDBJ databases">
        <title>Enteriobacteria Tanzani isolates_8377-8380.</title>
        <authorList>
            <person name="Subbiah M."/>
            <person name="Call D."/>
        </authorList>
    </citation>
    <scope>NUCLEOTIDE SEQUENCE [LARGE SCALE GENOMIC DNA]</scope>
    <source>
        <strain evidence="1 2">8379wE2</strain>
    </source>
</reference>
<comment type="caution">
    <text evidence="1">The sequence shown here is derived from an EMBL/GenBank/DDBJ whole genome shotgun (WGS) entry which is preliminary data.</text>
</comment>
<protein>
    <submittedName>
        <fullName evidence="1">DUF4153 domain-containing protein</fullName>
    </submittedName>
</protein>
<feature type="non-terminal residue" evidence="1">
    <location>
        <position position="1"/>
    </location>
</feature>
<name>A0A8T5ZU50_ECOLX</name>